<protein>
    <submittedName>
        <fullName evidence="1">Uncharacterized protein</fullName>
    </submittedName>
</protein>
<organism evidence="1">
    <name type="scientific">Anguilla anguilla</name>
    <name type="common">European freshwater eel</name>
    <name type="synonym">Muraena anguilla</name>
    <dbReference type="NCBI Taxonomy" id="7936"/>
    <lineage>
        <taxon>Eukaryota</taxon>
        <taxon>Metazoa</taxon>
        <taxon>Chordata</taxon>
        <taxon>Craniata</taxon>
        <taxon>Vertebrata</taxon>
        <taxon>Euteleostomi</taxon>
        <taxon>Actinopterygii</taxon>
        <taxon>Neopterygii</taxon>
        <taxon>Teleostei</taxon>
        <taxon>Anguilliformes</taxon>
        <taxon>Anguillidae</taxon>
        <taxon>Anguilla</taxon>
    </lineage>
</organism>
<name>A0A0E9XXL0_ANGAN</name>
<proteinExistence type="predicted"/>
<evidence type="ECO:0000313" key="1">
    <source>
        <dbReference type="EMBL" id="JAI07458.1"/>
    </source>
</evidence>
<reference evidence="1" key="1">
    <citation type="submission" date="2014-11" db="EMBL/GenBank/DDBJ databases">
        <authorList>
            <person name="Amaro Gonzalez C."/>
        </authorList>
    </citation>
    <scope>NUCLEOTIDE SEQUENCE</scope>
</reference>
<dbReference type="EMBL" id="GBXM01001120">
    <property type="protein sequence ID" value="JAI07458.1"/>
    <property type="molecule type" value="Transcribed_RNA"/>
</dbReference>
<sequence>MLCEHLVKLFESRLYKYLNTCKVLATHWNTIDQIANFCLLLESSSTIMM</sequence>
<accession>A0A0E9XXL0</accession>
<dbReference type="AlphaFoldDB" id="A0A0E9XXL0"/>
<reference evidence="1" key="2">
    <citation type="journal article" date="2015" name="Fish Shellfish Immunol.">
        <title>Early steps in the European eel (Anguilla anguilla)-Vibrio vulnificus interaction in the gills: Role of the RtxA13 toxin.</title>
        <authorList>
            <person name="Callol A."/>
            <person name="Pajuelo D."/>
            <person name="Ebbesson L."/>
            <person name="Teles M."/>
            <person name="MacKenzie S."/>
            <person name="Amaro C."/>
        </authorList>
    </citation>
    <scope>NUCLEOTIDE SEQUENCE</scope>
</reference>